<dbReference type="PROSITE" id="PS51194">
    <property type="entry name" value="HELICASE_CTER"/>
    <property type="match status" value="1"/>
</dbReference>
<dbReference type="SMART" id="SM00487">
    <property type="entry name" value="DEXDc"/>
    <property type="match status" value="1"/>
</dbReference>
<comment type="similarity">
    <text evidence="5">Belongs to the DEAD box helicase family.</text>
</comment>
<evidence type="ECO:0000256" key="4">
    <source>
        <dbReference type="ARBA" id="ARBA00022884"/>
    </source>
</evidence>
<dbReference type="PROSITE" id="PS51192">
    <property type="entry name" value="HELICASE_ATP_BIND_1"/>
    <property type="match status" value="1"/>
</dbReference>
<comment type="function">
    <text evidence="5">RNA helicase.</text>
</comment>
<gene>
    <name evidence="8" type="ORF">TAT_000114400</name>
    <name evidence="9" type="ORF">TAV_000113800</name>
</gene>
<feature type="domain" description="Helicase ATP-binding" evidence="6">
    <location>
        <begin position="126"/>
        <end position="373"/>
    </location>
</feature>
<dbReference type="InterPro" id="IPR001650">
    <property type="entry name" value="Helicase_C-like"/>
</dbReference>
<dbReference type="GO" id="GO:0003723">
    <property type="term" value="F:RNA binding"/>
    <property type="evidence" value="ECO:0007669"/>
    <property type="project" value="UniProtKB-UniRule"/>
</dbReference>
<dbReference type="PANTHER" id="PTHR24031">
    <property type="entry name" value="RNA HELICASE"/>
    <property type="match status" value="1"/>
</dbReference>
<protein>
    <recommendedName>
        <fullName evidence="5">ATP-dependent RNA helicase</fullName>
        <ecNumber evidence="5">3.6.4.13</ecNumber>
    </recommendedName>
</protein>
<organism evidence="9">
    <name type="scientific">Theileria annulata</name>
    <dbReference type="NCBI Taxonomy" id="5874"/>
    <lineage>
        <taxon>Eukaryota</taxon>
        <taxon>Sar</taxon>
        <taxon>Alveolata</taxon>
        <taxon>Apicomplexa</taxon>
        <taxon>Aconoidasida</taxon>
        <taxon>Piroplasmida</taxon>
        <taxon>Theileriidae</taxon>
        <taxon>Theileria</taxon>
    </lineage>
</organism>
<proteinExistence type="inferred from homology"/>
<reference evidence="9" key="1">
    <citation type="submission" date="2018-07" db="EMBL/GenBank/DDBJ databases">
        <authorList>
            <person name="Quirk P.G."/>
            <person name="Krulwich T.A."/>
        </authorList>
    </citation>
    <scope>NUCLEOTIDE SEQUENCE</scope>
    <source>
        <strain evidence="9">Anand</strain>
    </source>
</reference>
<sequence length="617" mass="71434">MSFVLLAKFANNLLRLKHTSCSNINRINPLSTLNFIYFNRRFIHTNNIKQDDLDENKNSCNTGYKLCDLVKKNDLGTKTRFLINKLKFNHFDHFQSQIFQHIISQGYSMNSLPSDPGTTSENSNNIDLNDKNSVLHVVGNSNSGKTSSYLLALSELINNPKSQYYHVYRDNHRHKMILYSNLRGRKLFKPRGFRRINGAPRLNPDSFAVPLAIILVPFRELGQNIFQTCDQMGIRSRLITGGFGYKLLNKSPSDSQDDDTNGIFIGLGNFDVIISTPEMLLRVVNGEYEDFRLDVKYLKFLIFEDSDLLVEEMYLPKVNEILNLLLNDKLSLVYVSRVKSSNLTDHINAIGSATVLEKAETANLDHFKKIFVYTSSNDKLEVLIDLINEITHNNLQKTKIVIFTNTTNCNKFLKYSLLDRGYRISNLFGGMNYEERTENLRNFESDADILITTNFASRFKFNCKINNLILFDFPKSIQQFIHHTSSFTNNSNNKMFLMFNNKNIGLMKEMISLSTNLSGFEYRNLSPKLSKKLSLYQKSLLKHNVKRAKAVKKVEFLRKRGILKKSQTLPKMCDRNVEMSDSQEYLRMERTPDGFLQIIPRRRSRIRNYEVTKILSF</sequence>
<name>A0A3B0MLQ3_THEAN</name>
<keyword evidence="4 5" id="KW-0694">RNA-binding</keyword>
<dbReference type="SUPFAM" id="SSF52540">
    <property type="entry name" value="P-loop containing nucleoside triphosphate hydrolases"/>
    <property type="match status" value="1"/>
</dbReference>
<dbReference type="GO" id="GO:0005524">
    <property type="term" value="F:ATP binding"/>
    <property type="evidence" value="ECO:0007669"/>
    <property type="project" value="UniProtKB-UniRule"/>
</dbReference>
<comment type="catalytic activity">
    <reaction evidence="5">
        <text>ATP + H2O = ADP + phosphate + H(+)</text>
        <dbReference type="Rhea" id="RHEA:13065"/>
        <dbReference type="ChEBI" id="CHEBI:15377"/>
        <dbReference type="ChEBI" id="CHEBI:15378"/>
        <dbReference type="ChEBI" id="CHEBI:30616"/>
        <dbReference type="ChEBI" id="CHEBI:43474"/>
        <dbReference type="ChEBI" id="CHEBI:456216"/>
        <dbReference type="EC" id="3.6.4.13"/>
    </reaction>
</comment>
<dbReference type="VEuPathDB" id="PiroplasmaDB:TA16585"/>
<dbReference type="EC" id="3.6.4.13" evidence="5"/>
<keyword evidence="2 5" id="KW-0378">Hydrolase</keyword>
<dbReference type="AlphaFoldDB" id="A0A3B0MLQ3"/>
<dbReference type="InterPro" id="IPR027417">
    <property type="entry name" value="P-loop_NTPase"/>
</dbReference>
<evidence type="ECO:0000259" key="6">
    <source>
        <dbReference type="PROSITE" id="PS51192"/>
    </source>
</evidence>
<evidence type="ECO:0000256" key="5">
    <source>
        <dbReference type="RuleBase" id="RU365068"/>
    </source>
</evidence>
<dbReference type="GO" id="GO:0016787">
    <property type="term" value="F:hydrolase activity"/>
    <property type="evidence" value="ECO:0007669"/>
    <property type="project" value="UniProtKB-KW"/>
</dbReference>
<evidence type="ECO:0000256" key="1">
    <source>
        <dbReference type="ARBA" id="ARBA00022741"/>
    </source>
</evidence>
<keyword evidence="1 5" id="KW-0547">Nucleotide-binding</keyword>
<dbReference type="InterPro" id="IPR014001">
    <property type="entry name" value="Helicase_ATP-bd"/>
</dbReference>
<evidence type="ECO:0000313" key="9">
    <source>
        <dbReference type="EMBL" id="SVP90432.1"/>
    </source>
</evidence>
<dbReference type="EMBL" id="UIVT01000001">
    <property type="protein sequence ID" value="SVP89291.1"/>
    <property type="molecule type" value="Genomic_DNA"/>
</dbReference>
<comment type="domain">
    <text evidence="5">The Q motif is unique to and characteristic of the DEAD box family of RNA helicases and controls ATP binding and hydrolysis.</text>
</comment>
<dbReference type="InterPro" id="IPR011545">
    <property type="entry name" value="DEAD/DEAH_box_helicase_dom"/>
</dbReference>
<evidence type="ECO:0000256" key="2">
    <source>
        <dbReference type="ARBA" id="ARBA00022801"/>
    </source>
</evidence>
<keyword evidence="3 5" id="KW-0067">ATP-binding</keyword>
<evidence type="ECO:0000256" key="3">
    <source>
        <dbReference type="ARBA" id="ARBA00022840"/>
    </source>
</evidence>
<accession>A0A3B0MLQ3</accession>
<dbReference type="GO" id="GO:0003724">
    <property type="term" value="F:RNA helicase activity"/>
    <property type="evidence" value="ECO:0007669"/>
    <property type="project" value="UniProtKB-EC"/>
</dbReference>
<feature type="domain" description="Helicase C-terminal" evidence="7">
    <location>
        <begin position="379"/>
        <end position="541"/>
    </location>
</feature>
<evidence type="ECO:0000259" key="7">
    <source>
        <dbReference type="PROSITE" id="PS51194"/>
    </source>
</evidence>
<dbReference type="Pfam" id="PF00271">
    <property type="entry name" value="Helicase_C"/>
    <property type="match status" value="1"/>
</dbReference>
<dbReference type="Pfam" id="PF00270">
    <property type="entry name" value="DEAD"/>
    <property type="match status" value="1"/>
</dbReference>
<dbReference type="Gene3D" id="3.40.50.300">
    <property type="entry name" value="P-loop containing nucleotide triphosphate hydrolases"/>
    <property type="match status" value="2"/>
</dbReference>
<keyword evidence="5 9" id="KW-0347">Helicase</keyword>
<evidence type="ECO:0000313" key="8">
    <source>
        <dbReference type="EMBL" id="SVP89291.1"/>
    </source>
</evidence>
<dbReference type="EMBL" id="UIVS01000001">
    <property type="protein sequence ID" value="SVP90432.1"/>
    <property type="molecule type" value="Genomic_DNA"/>
</dbReference>